<evidence type="ECO:0000313" key="1">
    <source>
        <dbReference type="EMBL" id="MCG2587330.1"/>
    </source>
</evidence>
<dbReference type="InterPro" id="IPR047114">
    <property type="entry name" value="YciF"/>
</dbReference>
<accession>A0ABS9K907</accession>
<protein>
    <submittedName>
        <fullName evidence="1">DUF892 family protein</fullName>
    </submittedName>
</protein>
<proteinExistence type="predicted"/>
<evidence type="ECO:0000313" key="2">
    <source>
        <dbReference type="Proteomes" id="UP001165366"/>
    </source>
</evidence>
<dbReference type="Pfam" id="PF05974">
    <property type="entry name" value="DUF892"/>
    <property type="match status" value="1"/>
</dbReference>
<reference evidence="1" key="2">
    <citation type="submission" date="2024-05" db="EMBL/GenBank/DDBJ databases">
        <title>Rhodohalobacter halophilus gen. nov., sp. nov., a moderately halophilic member of the family Balneolaceae.</title>
        <authorList>
            <person name="Xia J."/>
        </authorList>
    </citation>
    <scope>NUCLEOTIDE SEQUENCE</scope>
    <source>
        <strain evidence="1">WB101</strain>
    </source>
</reference>
<reference evidence="1" key="1">
    <citation type="submission" date="2022-01" db="EMBL/GenBank/DDBJ databases">
        <authorList>
            <person name="Wang Y."/>
        </authorList>
    </citation>
    <scope>NUCLEOTIDE SEQUENCE</scope>
    <source>
        <strain evidence="1">WB101</strain>
    </source>
</reference>
<dbReference type="Proteomes" id="UP001165366">
    <property type="component" value="Unassembled WGS sequence"/>
</dbReference>
<dbReference type="Gene3D" id="1.20.1260.10">
    <property type="match status" value="1"/>
</dbReference>
<dbReference type="PANTHER" id="PTHR30565">
    <property type="entry name" value="PROTEIN YCIF"/>
    <property type="match status" value="1"/>
</dbReference>
<name>A0ABS9K907_9BACT</name>
<gene>
    <name evidence="1" type="ORF">L6773_02045</name>
</gene>
<dbReference type="InterPro" id="IPR009078">
    <property type="entry name" value="Ferritin-like_SF"/>
</dbReference>
<dbReference type="PANTHER" id="PTHR30565:SF9">
    <property type="entry name" value="PROTEIN YCIF"/>
    <property type="match status" value="1"/>
</dbReference>
<dbReference type="EMBL" id="JAKLWS010000001">
    <property type="protein sequence ID" value="MCG2587330.1"/>
    <property type="molecule type" value="Genomic_DNA"/>
</dbReference>
<keyword evidence="2" id="KW-1185">Reference proteome</keyword>
<dbReference type="InterPro" id="IPR010287">
    <property type="entry name" value="DUF892_YciF-like"/>
</dbReference>
<sequence>MKPIRNLHDLLIEQLQDLFDGNLRQLKFLERIGDKPDSTDLQANIAEYTRETTRQHNRLEKVFVLLNEEKLNGPCNGIKAMILETNRLINSCHNKAIADAALITAIQHINHYEIAGYGTAVAYAKVLELHDVAEILLDSLRECKLADSELSKIAIEEINRDAKQPEAVLKVSES</sequence>
<dbReference type="InterPro" id="IPR012347">
    <property type="entry name" value="Ferritin-like"/>
</dbReference>
<comment type="caution">
    <text evidence="1">The sequence shown here is derived from an EMBL/GenBank/DDBJ whole genome shotgun (WGS) entry which is preliminary data.</text>
</comment>
<organism evidence="1 2">
    <name type="scientific">Rhodohalobacter sulfatireducens</name>
    <dbReference type="NCBI Taxonomy" id="2911366"/>
    <lineage>
        <taxon>Bacteria</taxon>
        <taxon>Pseudomonadati</taxon>
        <taxon>Balneolota</taxon>
        <taxon>Balneolia</taxon>
        <taxon>Balneolales</taxon>
        <taxon>Balneolaceae</taxon>
        <taxon>Rhodohalobacter</taxon>
    </lineage>
</organism>
<dbReference type="RefSeq" id="WP_237852168.1">
    <property type="nucleotide sequence ID" value="NZ_JAKLWS010000001.1"/>
</dbReference>
<dbReference type="SUPFAM" id="SSF47240">
    <property type="entry name" value="Ferritin-like"/>
    <property type="match status" value="1"/>
</dbReference>